<feature type="compositionally biased region" description="Basic and acidic residues" evidence="1">
    <location>
        <begin position="80"/>
        <end position="107"/>
    </location>
</feature>
<gene>
    <name evidence="2" type="ORF">QFZ49_003736</name>
</gene>
<reference evidence="2 3" key="1">
    <citation type="submission" date="2023-07" db="EMBL/GenBank/DDBJ databases">
        <title>Comparative genomics of wheat-associated soil bacteria to identify genetic determinants of phenazine resistance.</title>
        <authorList>
            <person name="Mouncey N."/>
        </authorList>
    </citation>
    <scope>NUCLEOTIDE SEQUENCE [LARGE SCALE GENOMIC DNA]</scope>
    <source>
        <strain evidence="2 3">W2I16</strain>
    </source>
</reference>
<keyword evidence="3" id="KW-1185">Reference proteome</keyword>
<comment type="caution">
    <text evidence="2">The sequence shown here is derived from an EMBL/GenBank/DDBJ whole genome shotgun (WGS) entry which is preliminary data.</text>
</comment>
<dbReference type="Proteomes" id="UP001223072">
    <property type="component" value="Unassembled WGS sequence"/>
</dbReference>
<feature type="compositionally biased region" description="Basic and acidic residues" evidence="1">
    <location>
        <begin position="53"/>
        <end position="70"/>
    </location>
</feature>
<name>A0ABU0RP80_9ACTN</name>
<feature type="region of interest" description="Disordered" evidence="1">
    <location>
        <begin position="1"/>
        <end position="110"/>
    </location>
</feature>
<accession>A0ABU0RP80</accession>
<dbReference type="EMBL" id="JAUSZS010000004">
    <property type="protein sequence ID" value="MDQ0933796.1"/>
    <property type="molecule type" value="Genomic_DNA"/>
</dbReference>
<feature type="compositionally biased region" description="Pro residues" evidence="1">
    <location>
        <begin position="1"/>
        <end position="41"/>
    </location>
</feature>
<protein>
    <submittedName>
        <fullName evidence="2">Type IV secretory pathway VirB10-like protein</fullName>
    </submittedName>
</protein>
<sequence>MSTPPDPTIPPAAGNPPPPGTDPAAPPTPPAPPAPPAPAAPPAGDGDPALGPEGEKALAEWKKRAKDAETLSKTQAAELHTYRDRDKTEAERQADALKAATEQRDQARQLAVTAQVEALAAGRFQDPQDAVGALQGGNFLAEDGTTIDRAAITAALDTLLTSKPHWAATGPLTPRPDPSQGPRPGGTPGGVDQQIADAKAKGDWRTVLSLENSKLANVKN</sequence>
<evidence type="ECO:0000313" key="2">
    <source>
        <dbReference type="EMBL" id="MDQ0933796.1"/>
    </source>
</evidence>
<proteinExistence type="predicted"/>
<evidence type="ECO:0000313" key="3">
    <source>
        <dbReference type="Proteomes" id="UP001223072"/>
    </source>
</evidence>
<organism evidence="2 3">
    <name type="scientific">Streptomyces turgidiscabies</name>
    <dbReference type="NCBI Taxonomy" id="85558"/>
    <lineage>
        <taxon>Bacteria</taxon>
        <taxon>Bacillati</taxon>
        <taxon>Actinomycetota</taxon>
        <taxon>Actinomycetes</taxon>
        <taxon>Kitasatosporales</taxon>
        <taxon>Streptomycetaceae</taxon>
        <taxon>Streptomyces</taxon>
    </lineage>
</organism>
<feature type="region of interest" description="Disordered" evidence="1">
    <location>
        <begin position="164"/>
        <end position="194"/>
    </location>
</feature>
<dbReference type="RefSeq" id="WP_307627511.1">
    <property type="nucleotide sequence ID" value="NZ_JAUSZS010000004.1"/>
</dbReference>
<evidence type="ECO:0000256" key="1">
    <source>
        <dbReference type="SAM" id="MobiDB-lite"/>
    </source>
</evidence>